<dbReference type="AlphaFoldDB" id="A0A2P2IKK7"/>
<proteinExistence type="predicted"/>
<name>A0A2P2IKK7_RHIMU</name>
<dbReference type="EMBL" id="GGEC01001272">
    <property type="protein sequence ID" value="MBW81755.1"/>
    <property type="molecule type" value="Transcribed_RNA"/>
</dbReference>
<organism evidence="2">
    <name type="scientific">Rhizophora mucronata</name>
    <name type="common">Asiatic mangrove</name>
    <dbReference type="NCBI Taxonomy" id="61149"/>
    <lineage>
        <taxon>Eukaryota</taxon>
        <taxon>Viridiplantae</taxon>
        <taxon>Streptophyta</taxon>
        <taxon>Embryophyta</taxon>
        <taxon>Tracheophyta</taxon>
        <taxon>Spermatophyta</taxon>
        <taxon>Magnoliopsida</taxon>
        <taxon>eudicotyledons</taxon>
        <taxon>Gunneridae</taxon>
        <taxon>Pentapetalae</taxon>
        <taxon>rosids</taxon>
        <taxon>fabids</taxon>
        <taxon>Malpighiales</taxon>
        <taxon>Rhizophoraceae</taxon>
        <taxon>Rhizophora</taxon>
    </lineage>
</organism>
<feature type="compositionally biased region" description="Polar residues" evidence="1">
    <location>
        <begin position="18"/>
        <end position="27"/>
    </location>
</feature>
<reference evidence="2" key="1">
    <citation type="submission" date="2018-02" db="EMBL/GenBank/DDBJ databases">
        <title>Rhizophora mucronata_Transcriptome.</title>
        <authorList>
            <person name="Meera S.P."/>
            <person name="Sreeshan A."/>
            <person name="Augustine A."/>
        </authorList>
    </citation>
    <scope>NUCLEOTIDE SEQUENCE</scope>
    <source>
        <tissue evidence="2">Leaf</tissue>
    </source>
</reference>
<evidence type="ECO:0000313" key="2">
    <source>
        <dbReference type="EMBL" id="MBW81755.1"/>
    </source>
</evidence>
<feature type="region of interest" description="Disordered" evidence="1">
    <location>
        <begin position="1"/>
        <end position="27"/>
    </location>
</feature>
<sequence>MRNTHIPPMSRSRCHSLSCKTLSMESE</sequence>
<protein>
    <submittedName>
        <fullName evidence="2">Uncharacterized protein LOC107624432 isoform X3</fullName>
    </submittedName>
</protein>
<evidence type="ECO:0000256" key="1">
    <source>
        <dbReference type="SAM" id="MobiDB-lite"/>
    </source>
</evidence>
<accession>A0A2P2IKK7</accession>